<keyword evidence="2" id="KW-0812">Transmembrane</keyword>
<gene>
    <name evidence="3" type="ORF">ENO59_09785</name>
</gene>
<protein>
    <recommendedName>
        <fullName evidence="4">Cell division protein FtsL</fullName>
    </recommendedName>
</protein>
<feature type="region of interest" description="Disordered" evidence="1">
    <location>
        <begin position="10"/>
        <end position="29"/>
    </location>
</feature>
<keyword evidence="2" id="KW-0472">Membrane</keyword>
<name>A0A7V2F6R4_RHOMR</name>
<reference evidence="3" key="1">
    <citation type="journal article" date="2020" name="mSystems">
        <title>Genome- and Community-Level Interaction Insights into Carbon Utilization and Element Cycling Functions of Hydrothermarchaeota in Hydrothermal Sediment.</title>
        <authorList>
            <person name="Zhou Z."/>
            <person name="Liu Y."/>
            <person name="Xu W."/>
            <person name="Pan J."/>
            <person name="Luo Z.H."/>
            <person name="Li M."/>
        </authorList>
    </citation>
    <scope>NUCLEOTIDE SEQUENCE [LARGE SCALE GENOMIC DNA]</scope>
    <source>
        <strain evidence="3">SpSt-143</strain>
    </source>
</reference>
<evidence type="ECO:0000256" key="1">
    <source>
        <dbReference type="SAM" id="MobiDB-lite"/>
    </source>
</evidence>
<proteinExistence type="predicted"/>
<sequence>MSTHRPIYAQRKRGWQPARPRASRRSPTAVRWPTWRELARTNQPAERWAPEGSMRLPVRRLLAYVLLAALAFTLYVGHVYATRAALEEVQRLRSEQLQLVLRYNRLRGELDRATSPAVIYERARALGLTEGFTYGPVVIHANP</sequence>
<evidence type="ECO:0008006" key="4">
    <source>
        <dbReference type="Google" id="ProtNLM"/>
    </source>
</evidence>
<keyword evidence="2" id="KW-1133">Transmembrane helix</keyword>
<organism evidence="3">
    <name type="scientific">Rhodothermus marinus</name>
    <name type="common">Rhodothermus obamensis</name>
    <dbReference type="NCBI Taxonomy" id="29549"/>
    <lineage>
        <taxon>Bacteria</taxon>
        <taxon>Pseudomonadati</taxon>
        <taxon>Rhodothermota</taxon>
        <taxon>Rhodothermia</taxon>
        <taxon>Rhodothermales</taxon>
        <taxon>Rhodothermaceae</taxon>
        <taxon>Rhodothermus</taxon>
    </lineage>
</organism>
<dbReference type="AlphaFoldDB" id="A0A7V2F6R4"/>
<evidence type="ECO:0000313" key="3">
    <source>
        <dbReference type="EMBL" id="HER96789.1"/>
    </source>
</evidence>
<feature type="transmembrane region" description="Helical" evidence="2">
    <location>
        <begin position="61"/>
        <end position="81"/>
    </location>
</feature>
<dbReference type="EMBL" id="DSGB01000006">
    <property type="protein sequence ID" value="HER96789.1"/>
    <property type="molecule type" value="Genomic_DNA"/>
</dbReference>
<comment type="caution">
    <text evidence="3">The sequence shown here is derived from an EMBL/GenBank/DDBJ whole genome shotgun (WGS) entry which is preliminary data.</text>
</comment>
<accession>A0A7V2F6R4</accession>
<evidence type="ECO:0000256" key="2">
    <source>
        <dbReference type="SAM" id="Phobius"/>
    </source>
</evidence>